<name>A0A9P7F1A1_9AGAM</name>
<dbReference type="EMBL" id="JABBWM010000053">
    <property type="protein sequence ID" value="KAG2100648.1"/>
    <property type="molecule type" value="Genomic_DNA"/>
</dbReference>
<dbReference type="AlphaFoldDB" id="A0A9P7F1A1"/>
<feature type="region of interest" description="Disordered" evidence="1">
    <location>
        <begin position="193"/>
        <end position="234"/>
    </location>
</feature>
<gene>
    <name evidence="2" type="ORF">F5147DRAFT_776853</name>
</gene>
<dbReference type="OrthoDB" id="2679270at2759"/>
<keyword evidence="3" id="KW-1185">Reference proteome</keyword>
<evidence type="ECO:0000313" key="2">
    <source>
        <dbReference type="EMBL" id="KAG2100648.1"/>
    </source>
</evidence>
<accession>A0A9P7F1A1</accession>
<evidence type="ECO:0000313" key="3">
    <source>
        <dbReference type="Proteomes" id="UP000823399"/>
    </source>
</evidence>
<dbReference type="Proteomes" id="UP000823399">
    <property type="component" value="Unassembled WGS sequence"/>
</dbReference>
<feature type="compositionally biased region" description="Polar residues" evidence="1">
    <location>
        <begin position="202"/>
        <end position="228"/>
    </location>
</feature>
<reference evidence="2" key="1">
    <citation type="journal article" date="2020" name="New Phytol.">
        <title>Comparative genomics reveals dynamic genome evolution in host specialist ectomycorrhizal fungi.</title>
        <authorList>
            <person name="Lofgren L.A."/>
            <person name="Nguyen N.H."/>
            <person name="Vilgalys R."/>
            <person name="Ruytinx J."/>
            <person name="Liao H.L."/>
            <person name="Branco S."/>
            <person name="Kuo A."/>
            <person name="LaButti K."/>
            <person name="Lipzen A."/>
            <person name="Andreopoulos W."/>
            <person name="Pangilinan J."/>
            <person name="Riley R."/>
            <person name="Hundley H."/>
            <person name="Na H."/>
            <person name="Barry K."/>
            <person name="Grigoriev I.V."/>
            <person name="Stajich J.E."/>
            <person name="Kennedy P.G."/>
        </authorList>
    </citation>
    <scope>NUCLEOTIDE SEQUENCE</scope>
    <source>
        <strain evidence="2">FC423</strain>
    </source>
</reference>
<evidence type="ECO:0000256" key="1">
    <source>
        <dbReference type="SAM" id="MobiDB-lite"/>
    </source>
</evidence>
<dbReference type="GeneID" id="64704165"/>
<protein>
    <submittedName>
        <fullName evidence="2">Uncharacterized protein</fullName>
    </submittedName>
</protein>
<sequence length="234" mass="26433">MSTNAPTITPQPTFYGNYKKGEEPTNWMRNYQLSFPSSYSDAEKITQFELQCAAASPAEAWYATLTGADTATWSAFLTAFRKCWPPPIQVTLTVTQKKDRIRAIVLKEEEIGVMIEEDRGREWGHVKWAKTIARTAQGFNDTQCHLLDVILENTPEVLRDFLADNYSSWADFEADVAKISTSQLDRAKQQMATEKKLRSNVDKLQSQVTDNHSKTSNPVPSQQVQQGAYTPPAY</sequence>
<dbReference type="RefSeq" id="XP_041289591.1">
    <property type="nucleotide sequence ID" value="XM_041441906.1"/>
</dbReference>
<proteinExistence type="predicted"/>
<organism evidence="2 3">
    <name type="scientific">Suillus discolor</name>
    <dbReference type="NCBI Taxonomy" id="1912936"/>
    <lineage>
        <taxon>Eukaryota</taxon>
        <taxon>Fungi</taxon>
        <taxon>Dikarya</taxon>
        <taxon>Basidiomycota</taxon>
        <taxon>Agaricomycotina</taxon>
        <taxon>Agaricomycetes</taxon>
        <taxon>Agaricomycetidae</taxon>
        <taxon>Boletales</taxon>
        <taxon>Suillineae</taxon>
        <taxon>Suillaceae</taxon>
        <taxon>Suillus</taxon>
    </lineage>
</organism>
<comment type="caution">
    <text evidence="2">The sequence shown here is derived from an EMBL/GenBank/DDBJ whole genome shotgun (WGS) entry which is preliminary data.</text>
</comment>